<evidence type="ECO:0000313" key="3">
    <source>
        <dbReference type="Proteomes" id="UP000070646"/>
    </source>
</evidence>
<evidence type="ECO:0000259" key="1">
    <source>
        <dbReference type="Pfam" id="PF10543"/>
    </source>
</evidence>
<gene>
    <name evidence="2" type="ORF">HMPREF3222_03010</name>
</gene>
<comment type="caution">
    <text evidence="2">The sequence shown here is derived from an EMBL/GenBank/DDBJ whole genome shotgun (WGS) entry which is preliminary data.</text>
</comment>
<evidence type="ECO:0000313" key="2">
    <source>
        <dbReference type="EMBL" id="KXA05553.1"/>
    </source>
</evidence>
<dbReference type="Proteomes" id="UP000070646">
    <property type="component" value="Unassembled WGS sequence"/>
</dbReference>
<dbReference type="AlphaFoldDB" id="A0A133MNE7"/>
<accession>A0A133MNE7</accession>
<proteinExistence type="predicted"/>
<protein>
    <recommendedName>
        <fullName evidence="1">KilA-N DNA-binding domain-containing protein</fullName>
    </recommendedName>
</protein>
<organism evidence="2 3">
    <name type="scientific">Clostridium perfringens</name>
    <dbReference type="NCBI Taxonomy" id="1502"/>
    <lineage>
        <taxon>Bacteria</taxon>
        <taxon>Bacillati</taxon>
        <taxon>Bacillota</taxon>
        <taxon>Clostridia</taxon>
        <taxon>Eubacteriales</taxon>
        <taxon>Clostridiaceae</taxon>
        <taxon>Clostridium</taxon>
    </lineage>
</organism>
<name>A0A133MNE7_CLOPF</name>
<dbReference type="InterPro" id="IPR018873">
    <property type="entry name" value="KilA-N_DNA-bd_domain"/>
</dbReference>
<feature type="domain" description="KilA-N DNA-binding" evidence="1">
    <location>
        <begin position="26"/>
        <end position="105"/>
    </location>
</feature>
<dbReference type="EMBL" id="LRPU01000196">
    <property type="protein sequence ID" value="KXA05553.1"/>
    <property type="molecule type" value="Genomic_DNA"/>
</dbReference>
<dbReference type="Pfam" id="PF10543">
    <property type="entry name" value="ORF6N"/>
    <property type="match status" value="1"/>
</dbReference>
<reference evidence="2 3" key="1">
    <citation type="submission" date="2016-01" db="EMBL/GenBank/DDBJ databases">
        <authorList>
            <person name="Oliw E.H."/>
        </authorList>
    </citation>
    <scope>NUCLEOTIDE SEQUENCE [LARGE SCALE GENOMIC DNA]</scope>
    <source>
        <strain evidence="2 3">MJR7757A</strain>
    </source>
</reference>
<sequence length="298" mass="34404">MNNLVLKEKQEFMGIQIPVLEGGFGEGQKVILVKTIAEIHELELRIVNELINNNIDEFEIGIDILDLKNSIVTNDSLLQLGFNKQSISNSKNIYLLSEQGYMALVGLMRTDKAKEIRRKLRREYFAMRTEIKSNNFDISELSTELQMFNKMLQAVAKSELEQKKIKQQLNEVNHHALEAKEKADKSIEEIQAMREVVATNTTNWREDCRKTIVKIAHKLGGNSHIHDVQTEVYSLMRTRLKCKLDVKLTNMRRRMAEEGICKSKRDKKNYLDVIEDDVRLKEGYIAIVKDLAFKHGVA</sequence>
<dbReference type="RefSeq" id="WP_060796814.1">
    <property type="nucleotide sequence ID" value="NZ_KQ956323.1"/>
</dbReference>
<dbReference type="PATRIC" id="fig|1502.174.peg.3033"/>